<dbReference type="Pfam" id="PF05637">
    <property type="entry name" value="Glyco_transf_34"/>
    <property type="match status" value="1"/>
</dbReference>
<dbReference type="GeneID" id="54547033"/>
<dbReference type="GO" id="GO:0006487">
    <property type="term" value="P:protein N-linked glycosylation"/>
    <property type="evidence" value="ECO:0007669"/>
    <property type="project" value="TreeGrafter"/>
</dbReference>
<evidence type="ECO:0008006" key="6">
    <source>
        <dbReference type="Google" id="ProtNLM"/>
    </source>
</evidence>
<dbReference type="PANTHER" id="PTHR31306">
    <property type="entry name" value="ALPHA-1,6-MANNOSYLTRANSFERASE MNN11-RELATED"/>
    <property type="match status" value="1"/>
</dbReference>
<evidence type="ECO:0000256" key="3">
    <source>
        <dbReference type="ARBA" id="ARBA00022679"/>
    </source>
</evidence>
<dbReference type="AlphaFoldDB" id="A0A6A6JQ90"/>
<keyword evidence="3" id="KW-0808">Transferase</keyword>
<protein>
    <recommendedName>
        <fullName evidence="6">Nucleotide-diphospho-sugar transferase domain-containing protein</fullName>
    </recommendedName>
</protein>
<keyword evidence="5" id="KW-1185">Reference proteome</keyword>
<evidence type="ECO:0000313" key="5">
    <source>
        <dbReference type="Proteomes" id="UP000800097"/>
    </source>
</evidence>
<comment type="similarity">
    <text evidence="1">Belongs to the glycosyltransferase 34 family.</text>
</comment>
<keyword evidence="2" id="KW-0328">Glycosyltransferase</keyword>
<dbReference type="GO" id="GO:0016757">
    <property type="term" value="F:glycosyltransferase activity"/>
    <property type="evidence" value="ECO:0007669"/>
    <property type="project" value="UniProtKB-KW"/>
</dbReference>
<dbReference type="Gene3D" id="3.90.550.10">
    <property type="entry name" value="Spore Coat Polysaccharide Biosynthesis Protein SpsA, Chain A"/>
    <property type="match status" value="1"/>
</dbReference>
<dbReference type="EMBL" id="ML986487">
    <property type="protein sequence ID" value="KAF2278810.1"/>
    <property type="molecule type" value="Genomic_DNA"/>
</dbReference>
<dbReference type="Proteomes" id="UP000800097">
    <property type="component" value="Unassembled WGS sequence"/>
</dbReference>
<dbReference type="OrthoDB" id="3763672at2759"/>
<name>A0A6A6JQ90_WESOR</name>
<dbReference type="PANTHER" id="PTHR31306:SF3">
    <property type="entry name" value="NUCLEOTIDE-DIPHOSPHO-SUGAR TRANSFERASE DOMAIN-CONTAINING PROTEIN"/>
    <property type="match status" value="1"/>
</dbReference>
<organism evidence="4 5">
    <name type="scientific">Westerdykella ornata</name>
    <dbReference type="NCBI Taxonomy" id="318751"/>
    <lineage>
        <taxon>Eukaryota</taxon>
        <taxon>Fungi</taxon>
        <taxon>Dikarya</taxon>
        <taxon>Ascomycota</taxon>
        <taxon>Pezizomycotina</taxon>
        <taxon>Dothideomycetes</taxon>
        <taxon>Pleosporomycetidae</taxon>
        <taxon>Pleosporales</taxon>
        <taxon>Sporormiaceae</taxon>
        <taxon>Westerdykella</taxon>
    </lineage>
</organism>
<reference evidence="4" key="1">
    <citation type="journal article" date="2020" name="Stud. Mycol.">
        <title>101 Dothideomycetes genomes: a test case for predicting lifestyles and emergence of pathogens.</title>
        <authorList>
            <person name="Haridas S."/>
            <person name="Albert R."/>
            <person name="Binder M."/>
            <person name="Bloem J."/>
            <person name="Labutti K."/>
            <person name="Salamov A."/>
            <person name="Andreopoulos B."/>
            <person name="Baker S."/>
            <person name="Barry K."/>
            <person name="Bills G."/>
            <person name="Bluhm B."/>
            <person name="Cannon C."/>
            <person name="Castanera R."/>
            <person name="Culley D."/>
            <person name="Daum C."/>
            <person name="Ezra D."/>
            <person name="Gonzalez J."/>
            <person name="Henrissat B."/>
            <person name="Kuo A."/>
            <person name="Liang C."/>
            <person name="Lipzen A."/>
            <person name="Lutzoni F."/>
            <person name="Magnuson J."/>
            <person name="Mondo S."/>
            <person name="Nolan M."/>
            <person name="Ohm R."/>
            <person name="Pangilinan J."/>
            <person name="Park H.-J."/>
            <person name="Ramirez L."/>
            <person name="Alfaro M."/>
            <person name="Sun H."/>
            <person name="Tritt A."/>
            <person name="Yoshinaga Y."/>
            <person name="Zwiers L.-H."/>
            <person name="Turgeon B."/>
            <person name="Goodwin S."/>
            <person name="Spatafora J."/>
            <person name="Crous P."/>
            <person name="Grigoriev I."/>
        </authorList>
    </citation>
    <scope>NUCLEOTIDE SEQUENCE</scope>
    <source>
        <strain evidence="4">CBS 379.55</strain>
    </source>
</reference>
<accession>A0A6A6JQ90</accession>
<dbReference type="RefSeq" id="XP_033656349.1">
    <property type="nucleotide sequence ID" value="XM_033793858.1"/>
</dbReference>
<dbReference type="GO" id="GO:0000139">
    <property type="term" value="C:Golgi membrane"/>
    <property type="evidence" value="ECO:0007669"/>
    <property type="project" value="TreeGrafter"/>
</dbReference>
<dbReference type="InterPro" id="IPR008630">
    <property type="entry name" value="Glyco_trans_34"/>
</dbReference>
<sequence>MPPVLSVHRIIAVGVAVFFVLLLLFSAFHQGVTPIQTLKDTANSAAERICTSGSDHDAPLLGDVPFSQGIHSLYKSIRHSVTAKTYQDPTGRQFTLPDKEPAWTSPLGSKILIVDMDTRIPTGDNELWNPTTMDYASLDASKGGQMVSAAFMNHFLYSQIHGYDYKFFAAKSLKDHHDTWIKPHVLYDLLHSYQFVVFIDADATIQHLELPLEWLFNKWGIGHATTIAMPIDTEEVVNGDQHISTDSKGKVVLNTGFIVTQALPLAFEMLDAWRKCTTGARWKDCKQWATQWSHEQRAFSEYVRYDFNPHGNIVEIPCDDAMGFPGIVENNPRVISNCTGQFVRHQTIGKEATKTNAGNALMQSMAELMQKALIQEKARYWIADDKINIGSFLKIFQKRD</sequence>
<evidence type="ECO:0000256" key="2">
    <source>
        <dbReference type="ARBA" id="ARBA00022676"/>
    </source>
</evidence>
<proteinExistence type="inferred from homology"/>
<dbReference type="InterPro" id="IPR029044">
    <property type="entry name" value="Nucleotide-diphossugar_trans"/>
</dbReference>
<gene>
    <name evidence="4" type="ORF">EI97DRAFT_219911</name>
</gene>
<evidence type="ECO:0000256" key="1">
    <source>
        <dbReference type="ARBA" id="ARBA00005664"/>
    </source>
</evidence>
<evidence type="ECO:0000313" key="4">
    <source>
        <dbReference type="EMBL" id="KAF2278810.1"/>
    </source>
</evidence>